<keyword evidence="2 5" id="KW-0812">Transmembrane</keyword>
<dbReference type="InterPro" id="IPR000620">
    <property type="entry name" value="EamA_dom"/>
</dbReference>
<accession>A0A1I3II13</accession>
<feature type="transmembrane region" description="Helical" evidence="5">
    <location>
        <begin position="96"/>
        <end position="114"/>
    </location>
</feature>
<evidence type="ECO:0000256" key="5">
    <source>
        <dbReference type="SAM" id="Phobius"/>
    </source>
</evidence>
<comment type="subcellular location">
    <subcellularLocation>
        <location evidence="1">Membrane</location>
        <topology evidence="1">Multi-pass membrane protein</topology>
    </subcellularLocation>
</comment>
<dbReference type="Proteomes" id="UP000199630">
    <property type="component" value="Unassembled WGS sequence"/>
</dbReference>
<feature type="domain" description="EamA" evidence="6">
    <location>
        <begin position="151"/>
        <end position="281"/>
    </location>
</feature>
<feature type="transmembrane region" description="Helical" evidence="5">
    <location>
        <begin position="265"/>
        <end position="282"/>
    </location>
</feature>
<dbReference type="AlphaFoldDB" id="A0A1I3II13"/>
<feature type="transmembrane region" description="Helical" evidence="5">
    <location>
        <begin position="239"/>
        <end position="259"/>
    </location>
</feature>
<keyword evidence="8" id="KW-1185">Reference proteome</keyword>
<dbReference type="InterPro" id="IPR050638">
    <property type="entry name" value="AA-Vitamin_Transporters"/>
</dbReference>
<evidence type="ECO:0000313" key="8">
    <source>
        <dbReference type="Proteomes" id="UP000199630"/>
    </source>
</evidence>
<feature type="transmembrane region" description="Helical" evidence="5">
    <location>
        <begin position="211"/>
        <end position="232"/>
    </location>
</feature>
<name>A0A1I3II13_9RHOB</name>
<feature type="transmembrane region" description="Helical" evidence="5">
    <location>
        <begin position="41"/>
        <end position="61"/>
    </location>
</feature>
<dbReference type="PANTHER" id="PTHR32322">
    <property type="entry name" value="INNER MEMBRANE TRANSPORTER"/>
    <property type="match status" value="1"/>
</dbReference>
<reference evidence="8" key="1">
    <citation type="submission" date="2016-10" db="EMBL/GenBank/DDBJ databases">
        <authorList>
            <person name="Varghese N."/>
            <person name="Submissions S."/>
        </authorList>
    </citation>
    <scope>NUCLEOTIDE SEQUENCE [LARGE SCALE GENOMIC DNA]</scope>
    <source>
        <strain evidence="8">DSM 26471</strain>
    </source>
</reference>
<evidence type="ECO:0000256" key="1">
    <source>
        <dbReference type="ARBA" id="ARBA00004141"/>
    </source>
</evidence>
<evidence type="ECO:0000256" key="2">
    <source>
        <dbReference type="ARBA" id="ARBA00022692"/>
    </source>
</evidence>
<evidence type="ECO:0000313" key="7">
    <source>
        <dbReference type="EMBL" id="SFI47509.1"/>
    </source>
</evidence>
<dbReference type="Pfam" id="PF00892">
    <property type="entry name" value="EamA"/>
    <property type="match status" value="1"/>
</dbReference>
<feature type="transmembrane region" description="Helical" evidence="5">
    <location>
        <begin position="73"/>
        <end position="90"/>
    </location>
</feature>
<dbReference type="GO" id="GO:0016020">
    <property type="term" value="C:membrane"/>
    <property type="evidence" value="ECO:0007669"/>
    <property type="project" value="UniProtKB-SubCell"/>
</dbReference>
<organism evidence="7 8">
    <name type="scientific">Celeribacter neptunius</name>
    <dbReference type="NCBI Taxonomy" id="588602"/>
    <lineage>
        <taxon>Bacteria</taxon>
        <taxon>Pseudomonadati</taxon>
        <taxon>Pseudomonadota</taxon>
        <taxon>Alphaproteobacteria</taxon>
        <taxon>Rhodobacterales</taxon>
        <taxon>Roseobacteraceae</taxon>
        <taxon>Celeribacter</taxon>
    </lineage>
</organism>
<dbReference type="EMBL" id="FORH01000001">
    <property type="protein sequence ID" value="SFI47509.1"/>
    <property type="molecule type" value="Genomic_DNA"/>
</dbReference>
<feature type="transmembrane region" description="Helical" evidence="5">
    <location>
        <begin position="186"/>
        <end position="205"/>
    </location>
</feature>
<feature type="transmembrane region" description="Helical" evidence="5">
    <location>
        <begin position="121"/>
        <end position="141"/>
    </location>
</feature>
<gene>
    <name evidence="7" type="ORF">SAMN04487991_0013</name>
</gene>
<keyword evidence="4 5" id="KW-0472">Membrane</keyword>
<protein>
    <submittedName>
        <fullName evidence="7">Threonine/homoserine efflux transporter RhtA</fullName>
    </submittedName>
</protein>
<dbReference type="RefSeq" id="WP_090055340.1">
    <property type="nucleotide sequence ID" value="NZ_FORH01000001.1"/>
</dbReference>
<evidence type="ECO:0000259" key="6">
    <source>
        <dbReference type="Pfam" id="PF00892"/>
    </source>
</evidence>
<evidence type="ECO:0000256" key="3">
    <source>
        <dbReference type="ARBA" id="ARBA00022989"/>
    </source>
</evidence>
<sequence>MLQDCGAQLRLIGLLAATLIAFAGNSLLTRAALVDPDNSALGFAGVRLLSGAVLLVAVATFRRVPPRFTRADVPAVLALFAYAVAFSLSYREMAAASGALILFAVVQVSMLAVATLRGARIGGLGLLGVALALVGLTWLLLPGLAAPPLGAALMMALSGLAWGIYSLLGQRSGSGGGDPVDRTIRNFLGTVPLVLLIFLIVPPVLTPFGWLMAVLSGAVASALGYLLWYLVLPKLSTPLAASAQLSVPLIAALGGVLFLGEGLSARFVLASVLILGGIALTARR</sequence>
<dbReference type="PANTHER" id="PTHR32322:SF9">
    <property type="entry name" value="AMINO-ACID METABOLITE EFFLUX PUMP-RELATED"/>
    <property type="match status" value="1"/>
</dbReference>
<keyword evidence="3 5" id="KW-1133">Transmembrane helix</keyword>
<feature type="transmembrane region" description="Helical" evidence="5">
    <location>
        <begin position="147"/>
        <end position="165"/>
    </location>
</feature>
<dbReference type="InterPro" id="IPR037185">
    <property type="entry name" value="EmrE-like"/>
</dbReference>
<proteinExistence type="predicted"/>
<dbReference type="OrthoDB" id="321830at2"/>
<evidence type="ECO:0000256" key="4">
    <source>
        <dbReference type="ARBA" id="ARBA00023136"/>
    </source>
</evidence>
<dbReference type="SUPFAM" id="SSF103481">
    <property type="entry name" value="Multidrug resistance efflux transporter EmrE"/>
    <property type="match status" value="1"/>
</dbReference>